<evidence type="ECO:0000259" key="9">
    <source>
        <dbReference type="Pfam" id="PF04324"/>
    </source>
</evidence>
<reference evidence="11" key="1">
    <citation type="submission" date="2016-03" db="EMBL/GenBank/DDBJ databases">
        <authorList>
            <person name="Ma C."/>
            <person name="Zhou S."/>
            <person name="Yang G."/>
        </authorList>
    </citation>
    <scope>NUCLEOTIDE SEQUENCE [LARGE SCALE GENOMIC DNA]</scope>
    <source>
        <strain evidence="11">SgZ-1</strain>
    </source>
</reference>
<keyword evidence="3" id="KW-0479">Metal-binding</keyword>
<name>A0A127K6K7_9RHOO</name>
<dbReference type="InterPro" id="IPR052371">
    <property type="entry name" value="BFD-associated_ferredoxin"/>
</dbReference>
<dbReference type="STRING" id="1134435.AC731_012045"/>
<evidence type="ECO:0000256" key="8">
    <source>
        <dbReference type="ARBA" id="ARBA00046332"/>
    </source>
</evidence>
<dbReference type="PANTHER" id="PTHR37424:SF1">
    <property type="entry name" value="BACTERIOFERRITIN-ASSOCIATED FERREDOXIN"/>
    <property type="match status" value="1"/>
</dbReference>
<dbReference type="Pfam" id="PF04324">
    <property type="entry name" value="Fer2_BFD"/>
    <property type="match status" value="1"/>
</dbReference>
<evidence type="ECO:0000256" key="4">
    <source>
        <dbReference type="ARBA" id="ARBA00022982"/>
    </source>
</evidence>
<comment type="similarity">
    <text evidence="8">Belongs to the Bfd family.</text>
</comment>
<evidence type="ECO:0000256" key="1">
    <source>
        <dbReference type="ARBA" id="ARBA00022448"/>
    </source>
</evidence>
<keyword evidence="5" id="KW-0408">Iron</keyword>
<dbReference type="InterPro" id="IPR007419">
    <property type="entry name" value="BFD-like_2Fe2S-bd_dom"/>
</dbReference>
<keyword evidence="4" id="KW-0249">Electron transport</keyword>
<dbReference type="Gene3D" id="1.10.10.1100">
    <property type="entry name" value="BFD-like [2Fe-2S]-binding domain"/>
    <property type="match status" value="1"/>
</dbReference>
<dbReference type="KEGG" id="thu:AC731_012045"/>
<evidence type="ECO:0000256" key="3">
    <source>
        <dbReference type="ARBA" id="ARBA00022723"/>
    </source>
</evidence>
<protein>
    <recommendedName>
        <fullName evidence="7">Bacterioferritin-associated ferredoxin</fullName>
    </recommendedName>
</protein>
<evidence type="ECO:0000256" key="2">
    <source>
        <dbReference type="ARBA" id="ARBA00022714"/>
    </source>
</evidence>
<evidence type="ECO:0000256" key="6">
    <source>
        <dbReference type="ARBA" id="ARBA00023014"/>
    </source>
</evidence>
<evidence type="ECO:0000313" key="10">
    <source>
        <dbReference type="EMBL" id="AMO37608.1"/>
    </source>
</evidence>
<dbReference type="RefSeq" id="WP_048706349.1">
    <property type="nucleotide sequence ID" value="NZ_CP014646.1"/>
</dbReference>
<accession>A0A127K6K7</accession>
<keyword evidence="11" id="KW-1185">Reference proteome</keyword>
<dbReference type="EMBL" id="CP014646">
    <property type="protein sequence ID" value="AMO37608.1"/>
    <property type="molecule type" value="Genomic_DNA"/>
</dbReference>
<keyword evidence="2" id="KW-0001">2Fe-2S</keyword>
<dbReference type="GO" id="GO:0046872">
    <property type="term" value="F:metal ion binding"/>
    <property type="evidence" value="ECO:0007669"/>
    <property type="project" value="UniProtKB-KW"/>
</dbReference>
<keyword evidence="6" id="KW-0411">Iron-sulfur</keyword>
<evidence type="ECO:0000313" key="11">
    <source>
        <dbReference type="Proteomes" id="UP000036902"/>
    </source>
</evidence>
<evidence type="ECO:0000256" key="7">
    <source>
        <dbReference type="ARBA" id="ARBA00039386"/>
    </source>
</evidence>
<dbReference type="PANTHER" id="PTHR37424">
    <property type="entry name" value="BACTERIOFERRITIN-ASSOCIATED FERREDOXIN"/>
    <property type="match status" value="1"/>
</dbReference>
<dbReference type="GO" id="GO:0051537">
    <property type="term" value="F:2 iron, 2 sulfur cluster binding"/>
    <property type="evidence" value="ECO:0007669"/>
    <property type="project" value="UniProtKB-KW"/>
</dbReference>
<dbReference type="Proteomes" id="UP000036902">
    <property type="component" value="Chromosome"/>
</dbReference>
<dbReference type="AlphaFoldDB" id="A0A127K6K7"/>
<keyword evidence="1" id="KW-0813">Transport</keyword>
<sequence length="79" mass="8562">MYVCVCNAVTERHIVAAVRDGSTTLRHLRRDLGVTAECGRCARCAHDCLRAALAEHTSEPAATQPVFARPTFPLALEAI</sequence>
<gene>
    <name evidence="10" type="ORF">AC731_012045</name>
</gene>
<organism evidence="10 11">
    <name type="scientific">Thauera humireducens</name>
    <dbReference type="NCBI Taxonomy" id="1134435"/>
    <lineage>
        <taxon>Bacteria</taxon>
        <taxon>Pseudomonadati</taxon>
        <taxon>Pseudomonadota</taxon>
        <taxon>Betaproteobacteria</taxon>
        <taxon>Rhodocyclales</taxon>
        <taxon>Zoogloeaceae</taxon>
        <taxon>Thauera</taxon>
    </lineage>
</organism>
<evidence type="ECO:0000256" key="5">
    <source>
        <dbReference type="ARBA" id="ARBA00023004"/>
    </source>
</evidence>
<dbReference type="InterPro" id="IPR041854">
    <property type="entry name" value="BFD-like_2Fe2S-bd_dom_sf"/>
</dbReference>
<proteinExistence type="inferred from homology"/>
<feature type="domain" description="BFD-like [2Fe-2S]-binding" evidence="9">
    <location>
        <begin position="2"/>
        <end position="48"/>
    </location>
</feature>